<dbReference type="InterPro" id="IPR024932">
    <property type="entry name" value="ApbE"/>
</dbReference>
<sequence>MGTVTSLRLRRDDIHDRELDTVESIFRQYDDIFSLYQPTSELSRIADGSLRLPDSSQLLRENYAEAIDWRNTTAGTFSPHRPDGVIDLSGTIKAKAMSDARDQLTLISPTGWLLNAGGDILTSQNTEEPWRIGIVDPHDRTELLCTIRLKPTWSAVATSGTAERGEHIWRHNPESEFAQVTILAADILTADVLATSILSGGKQQLDHATHHHPIDALTVDRNGTILATPALRVHLSEAHSSEGARSRA</sequence>
<evidence type="ECO:0000256" key="2">
    <source>
        <dbReference type="ARBA" id="ARBA00011955"/>
    </source>
</evidence>
<keyword evidence="4" id="KW-0285">Flavoprotein</keyword>
<evidence type="ECO:0000256" key="10">
    <source>
        <dbReference type="ARBA" id="ARBA00048540"/>
    </source>
</evidence>
<accession>A0A4T2BYM2</accession>
<evidence type="ECO:0000256" key="7">
    <source>
        <dbReference type="ARBA" id="ARBA00022827"/>
    </source>
</evidence>
<keyword evidence="12" id="KW-1185">Reference proteome</keyword>
<dbReference type="PANTHER" id="PTHR30040:SF2">
    <property type="entry name" value="FAD:PROTEIN FMN TRANSFERASE"/>
    <property type="match status" value="1"/>
</dbReference>
<dbReference type="GO" id="GO:0016740">
    <property type="term" value="F:transferase activity"/>
    <property type="evidence" value="ECO:0007669"/>
    <property type="project" value="UniProtKB-KW"/>
</dbReference>
<evidence type="ECO:0000256" key="6">
    <source>
        <dbReference type="ARBA" id="ARBA00022723"/>
    </source>
</evidence>
<evidence type="ECO:0000256" key="8">
    <source>
        <dbReference type="ARBA" id="ARBA00022842"/>
    </source>
</evidence>
<dbReference type="InterPro" id="IPR003374">
    <property type="entry name" value="ApbE-like_sf"/>
</dbReference>
<dbReference type="AlphaFoldDB" id="A0A4T2BYM2"/>
<keyword evidence="7" id="KW-0274">FAD</keyword>
<dbReference type="Pfam" id="PF02424">
    <property type="entry name" value="ApbE"/>
    <property type="match status" value="1"/>
</dbReference>
<evidence type="ECO:0000256" key="4">
    <source>
        <dbReference type="ARBA" id="ARBA00022630"/>
    </source>
</evidence>
<organism evidence="11 12">
    <name type="scientific">Subtercola vilae</name>
    <dbReference type="NCBI Taxonomy" id="2056433"/>
    <lineage>
        <taxon>Bacteria</taxon>
        <taxon>Bacillati</taxon>
        <taxon>Actinomycetota</taxon>
        <taxon>Actinomycetes</taxon>
        <taxon>Micrococcales</taxon>
        <taxon>Microbacteriaceae</taxon>
        <taxon>Subtercola</taxon>
    </lineage>
</organism>
<protein>
    <recommendedName>
        <fullName evidence="3">FAD:protein FMN transferase</fullName>
        <ecNumber evidence="2">2.7.1.180</ecNumber>
    </recommendedName>
    <alternativeName>
        <fullName evidence="9">Flavin transferase</fullName>
    </alternativeName>
</protein>
<dbReference type="SUPFAM" id="SSF143631">
    <property type="entry name" value="ApbE-like"/>
    <property type="match status" value="1"/>
</dbReference>
<keyword evidence="8" id="KW-0460">Magnesium</keyword>
<evidence type="ECO:0000256" key="3">
    <source>
        <dbReference type="ARBA" id="ARBA00016337"/>
    </source>
</evidence>
<keyword evidence="6" id="KW-0479">Metal-binding</keyword>
<comment type="caution">
    <text evidence="11">The sequence shown here is derived from an EMBL/GenBank/DDBJ whole genome shotgun (WGS) entry which is preliminary data.</text>
</comment>
<evidence type="ECO:0000256" key="1">
    <source>
        <dbReference type="ARBA" id="ARBA00001946"/>
    </source>
</evidence>
<comment type="cofactor">
    <cofactor evidence="1">
        <name>Mg(2+)</name>
        <dbReference type="ChEBI" id="CHEBI:18420"/>
    </cofactor>
</comment>
<dbReference type="Proteomes" id="UP000306192">
    <property type="component" value="Unassembled WGS sequence"/>
</dbReference>
<reference evidence="11 12" key="1">
    <citation type="journal article" date="2019" name="Microorganisms">
        <title>Systematic Affiliation and Genome Analysis of Subtercola vilae DB165(T) with Particular Emphasis on Cold Adaptation of an Isolate from a High-Altitude Cold Volcano Lake.</title>
        <authorList>
            <person name="Villalobos A.S."/>
            <person name="Wiese J."/>
            <person name="Imhoff J.F."/>
            <person name="Dorador C."/>
            <person name="Keller A."/>
            <person name="Hentschel U."/>
        </authorList>
    </citation>
    <scope>NUCLEOTIDE SEQUENCE [LARGE SCALE GENOMIC DNA]</scope>
    <source>
        <strain evidence="11 12">DB165</strain>
    </source>
</reference>
<dbReference type="EC" id="2.7.1.180" evidence="2"/>
<evidence type="ECO:0000256" key="5">
    <source>
        <dbReference type="ARBA" id="ARBA00022679"/>
    </source>
</evidence>
<gene>
    <name evidence="11" type="ORF">D4765_10315</name>
</gene>
<dbReference type="EMBL" id="QYRT01000017">
    <property type="protein sequence ID" value="TIH36192.1"/>
    <property type="molecule type" value="Genomic_DNA"/>
</dbReference>
<evidence type="ECO:0000313" key="12">
    <source>
        <dbReference type="Proteomes" id="UP000306192"/>
    </source>
</evidence>
<dbReference type="Gene3D" id="3.10.520.10">
    <property type="entry name" value="ApbE-like domains"/>
    <property type="match status" value="2"/>
</dbReference>
<name>A0A4T2BYM2_9MICO</name>
<evidence type="ECO:0000313" key="11">
    <source>
        <dbReference type="EMBL" id="TIH36192.1"/>
    </source>
</evidence>
<dbReference type="OrthoDB" id="9778595at2"/>
<evidence type="ECO:0000256" key="9">
    <source>
        <dbReference type="ARBA" id="ARBA00031306"/>
    </source>
</evidence>
<dbReference type="PANTHER" id="PTHR30040">
    <property type="entry name" value="THIAMINE BIOSYNTHESIS LIPOPROTEIN APBE"/>
    <property type="match status" value="1"/>
</dbReference>
<dbReference type="GO" id="GO:0046872">
    <property type="term" value="F:metal ion binding"/>
    <property type="evidence" value="ECO:0007669"/>
    <property type="project" value="UniProtKB-KW"/>
</dbReference>
<proteinExistence type="predicted"/>
<keyword evidence="5 11" id="KW-0808">Transferase</keyword>
<comment type="catalytic activity">
    <reaction evidence="10">
        <text>L-threonyl-[protein] + FAD = FMN-L-threonyl-[protein] + AMP + H(+)</text>
        <dbReference type="Rhea" id="RHEA:36847"/>
        <dbReference type="Rhea" id="RHEA-COMP:11060"/>
        <dbReference type="Rhea" id="RHEA-COMP:11061"/>
        <dbReference type="ChEBI" id="CHEBI:15378"/>
        <dbReference type="ChEBI" id="CHEBI:30013"/>
        <dbReference type="ChEBI" id="CHEBI:57692"/>
        <dbReference type="ChEBI" id="CHEBI:74257"/>
        <dbReference type="ChEBI" id="CHEBI:456215"/>
        <dbReference type="EC" id="2.7.1.180"/>
    </reaction>
</comment>